<dbReference type="GO" id="GO:0046872">
    <property type="term" value="F:metal ion binding"/>
    <property type="evidence" value="ECO:0007669"/>
    <property type="project" value="UniProtKB-KW"/>
</dbReference>
<dbReference type="RefSeq" id="WP_171198725.1">
    <property type="nucleotide sequence ID" value="NZ_JABEND010000002.1"/>
</dbReference>
<dbReference type="GO" id="GO:0020037">
    <property type="term" value="F:heme binding"/>
    <property type="evidence" value="ECO:0007669"/>
    <property type="project" value="InterPro"/>
</dbReference>
<dbReference type="Proteomes" id="UP000562984">
    <property type="component" value="Unassembled WGS sequence"/>
</dbReference>
<evidence type="ECO:0000256" key="5">
    <source>
        <dbReference type="ARBA" id="ARBA00023004"/>
    </source>
</evidence>
<feature type="region of interest" description="Disordered" evidence="7">
    <location>
        <begin position="1"/>
        <end position="20"/>
    </location>
</feature>
<evidence type="ECO:0000256" key="3">
    <source>
        <dbReference type="ARBA" id="ARBA00022723"/>
    </source>
</evidence>
<protein>
    <submittedName>
        <fullName evidence="10">Dyp-type peroxidase</fullName>
    </submittedName>
</protein>
<keyword evidence="2 10" id="KW-0575">Peroxidase</keyword>
<dbReference type="InterPro" id="IPR048327">
    <property type="entry name" value="Dyp_perox_N"/>
</dbReference>
<evidence type="ECO:0000313" key="11">
    <source>
        <dbReference type="Proteomes" id="UP000562984"/>
    </source>
</evidence>
<dbReference type="InterPro" id="IPR006314">
    <property type="entry name" value="Dyp_peroxidase"/>
</dbReference>
<dbReference type="GO" id="GO:0004601">
    <property type="term" value="F:peroxidase activity"/>
    <property type="evidence" value="ECO:0007669"/>
    <property type="project" value="UniProtKB-KW"/>
</dbReference>
<evidence type="ECO:0000256" key="7">
    <source>
        <dbReference type="SAM" id="MobiDB-lite"/>
    </source>
</evidence>
<dbReference type="Pfam" id="PF20628">
    <property type="entry name" value="Dyp_perox_C"/>
    <property type="match status" value="1"/>
</dbReference>
<evidence type="ECO:0000256" key="2">
    <source>
        <dbReference type="ARBA" id="ARBA00022559"/>
    </source>
</evidence>
<keyword evidence="4" id="KW-0560">Oxidoreductase</keyword>
<keyword evidence="5" id="KW-0408">Iron</keyword>
<organism evidence="10 11">
    <name type="scientific">Nakamurella aerolata</name>
    <dbReference type="NCBI Taxonomy" id="1656892"/>
    <lineage>
        <taxon>Bacteria</taxon>
        <taxon>Bacillati</taxon>
        <taxon>Actinomycetota</taxon>
        <taxon>Actinomycetes</taxon>
        <taxon>Nakamurellales</taxon>
        <taxon>Nakamurellaceae</taxon>
        <taxon>Nakamurella</taxon>
    </lineage>
</organism>
<sequence length="326" mass="36089">MDNSATTSPVPPSERAIDTEPQYVDAPLTRAAGFLVLTINDGDPAAAKARSVLASTEDLIKDIQIRADRQFFTANVGIGQRVWERATGKPQPAELRPFKEIKGQTHTAVATPGDLLYHLRADSMDLIVEFEKLLLEAFGDAVTGVDDVAGFRYFDGRDLLEFIDGTANPIGLSLPAATLVGEEDPDYTGGSYVVIQKYLHNLAGWREQKTEEQENIIGRTKFDNVELPDAGADQQKSHKTLCTITDENGEHDILRDNMPFAVPGRGEYGTYFIGYSRHLWVTEKMLERMFIGDPPPLHDKILDFSKAVTGVTFFVPARQFLADLDD</sequence>
<keyword evidence="11" id="KW-1185">Reference proteome</keyword>
<dbReference type="PROSITE" id="PS51404">
    <property type="entry name" value="DYP_PEROXIDASE"/>
    <property type="match status" value="1"/>
</dbReference>
<comment type="caution">
    <text evidence="10">The sequence shown here is derived from an EMBL/GenBank/DDBJ whole genome shotgun (WGS) entry which is preliminary data.</text>
</comment>
<dbReference type="NCBIfam" id="TIGR01413">
    <property type="entry name" value="Dyp_perox_fam"/>
    <property type="match status" value="1"/>
</dbReference>
<dbReference type="PANTHER" id="PTHR30521">
    <property type="entry name" value="DEFERROCHELATASE/PEROXIDASE"/>
    <property type="match status" value="1"/>
</dbReference>
<comment type="similarity">
    <text evidence="6">Belongs to the DyP-type peroxidase family.</text>
</comment>
<dbReference type="InterPro" id="IPR011008">
    <property type="entry name" value="Dimeric_a/b-barrel"/>
</dbReference>
<dbReference type="EMBL" id="JABEND010000002">
    <property type="protein sequence ID" value="NNG35102.1"/>
    <property type="molecule type" value="Genomic_DNA"/>
</dbReference>
<proteinExistence type="inferred from homology"/>
<reference evidence="10 11" key="1">
    <citation type="submission" date="2020-05" db="EMBL/GenBank/DDBJ databases">
        <title>Nakamurella sp. DB0629 isolated from air conditioner.</title>
        <authorList>
            <person name="Kim D.H."/>
            <person name="Kim D.-U."/>
        </authorList>
    </citation>
    <scope>NUCLEOTIDE SEQUENCE [LARGE SCALE GENOMIC DNA]</scope>
    <source>
        <strain evidence="10 11">DB0629</strain>
    </source>
</reference>
<dbReference type="SUPFAM" id="SSF54909">
    <property type="entry name" value="Dimeric alpha+beta barrel"/>
    <property type="match status" value="1"/>
</dbReference>
<evidence type="ECO:0000313" key="10">
    <source>
        <dbReference type="EMBL" id="NNG35102.1"/>
    </source>
</evidence>
<dbReference type="PANTHER" id="PTHR30521:SF0">
    <property type="entry name" value="DYP-TYPE PEROXIDASE FAMILY PROTEIN"/>
    <property type="match status" value="1"/>
</dbReference>
<dbReference type="AlphaFoldDB" id="A0A849AE02"/>
<accession>A0A849AE02</accession>
<dbReference type="GO" id="GO:0005829">
    <property type="term" value="C:cytosol"/>
    <property type="evidence" value="ECO:0007669"/>
    <property type="project" value="TreeGrafter"/>
</dbReference>
<evidence type="ECO:0000259" key="8">
    <source>
        <dbReference type="Pfam" id="PF04261"/>
    </source>
</evidence>
<evidence type="ECO:0000256" key="4">
    <source>
        <dbReference type="ARBA" id="ARBA00023002"/>
    </source>
</evidence>
<feature type="domain" description="Dyp-type peroxidase N-terminal" evidence="8">
    <location>
        <begin position="26"/>
        <end position="152"/>
    </location>
</feature>
<keyword evidence="3" id="KW-0479">Metal-binding</keyword>
<evidence type="ECO:0000256" key="1">
    <source>
        <dbReference type="ARBA" id="ARBA00001970"/>
    </source>
</evidence>
<evidence type="ECO:0000256" key="6">
    <source>
        <dbReference type="ARBA" id="ARBA00025737"/>
    </source>
</evidence>
<dbReference type="Pfam" id="PF04261">
    <property type="entry name" value="Dyp_perox_N"/>
    <property type="match status" value="1"/>
</dbReference>
<feature type="domain" description="Dyp-type peroxidase C-terminal" evidence="9">
    <location>
        <begin position="156"/>
        <end position="318"/>
    </location>
</feature>
<comment type="cofactor">
    <cofactor evidence="1">
        <name>heme b</name>
        <dbReference type="ChEBI" id="CHEBI:60344"/>
    </cofactor>
</comment>
<dbReference type="InterPro" id="IPR048328">
    <property type="entry name" value="Dyp_perox_C"/>
</dbReference>
<name>A0A849AE02_9ACTN</name>
<evidence type="ECO:0000259" key="9">
    <source>
        <dbReference type="Pfam" id="PF20628"/>
    </source>
</evidence>
<gene>
    <name evidence="10" type="ORF">HKD39_05120</name>
</gene>